<accession>A0A8J6NYI3</accession>
<organism evidence="1 2">
    <name type="scientific">Candidatus Desulfatibia vada</name>
    <dbReference type="NCBI Taxonomy" id="2841696"/>
    <lineage>
        <taxon>Bacteria</taxon>
        <taxon>Pseudomonadati</taxon>
        <taxon>Thermodesulfobacteriota</taxon>
        <taxon>Desulfobacteria</taxon>
        <taxon>Desulfobacterales</taxon>
        <taxon>Desulfobacterales incertae sedis</taxon>
        <taxon>Candidatus Desulfatibia</taxon>
    </lineage>
</organism>
<dbReference type="EMBL" id="JACNIG010000093">
    <property type="protein sequence ID" value="MBC8430893.1"/>
    <property type="molecule type" value="Genomic_DNA"/>
</dbReference>
<sequence length="191" mass="21912">MQTDNRNYKILLYNSTLEPDDQVLDEFASANSPAACIQKATINTYDLIAIFHNYRSLKERFALVELCSILKQSNHAGHIPLLCLLPSIHRGLLEQLQNAQVEYARFYDPGDPNSKDNLKSLLTIPFEDCTIEKILSGICPHINYFPISRHQEMLYCGAYRNRLVLGPHRLRHSCETIKHKSCQYFKCPKGS</sequence>
<gene>
    <name evidence="1" type="ORF">H8D96_03140</name>
</gene>
<dbReference type="Proteomes" id="UP000605201">
    <property type="component" value="Unassembled WGS sequence"/>
</dbReference>
<reference evidence="1 2" key="1">
    <citation type="submission" date="2020-08" db="EMBL/GenBank/DDBJ databases">
        <title>Bridging the membrane lipid divide: bacteria of the FCB group superphylum have the potential to synthesize archaeal ether lipids.</title>
        <authorList>
            <person name="Villanueva L."/>
            <person name="Von Meijenfeldt F.A.B."/>
            <person name="Westbye A.B."/>
            <person name="Yadav S."/>
            <person name="Hopmans E.C."/>
            <person name="Dutilh B.E."/>
            <person name="Sinninghe Damste J.S."/>
        </authorList>
    </citation>
    <scope>NUCLEOTIDE SEQUENCE [LARGE SCALE GENOMIC DNA]</scope>
    <source>
        <strain evidence="1">NIOZ-UU17</strain>
    </source>
</reference>
<dbReference type="AlphaFoldDB" id="A0A8J6NYI3"/>
<evidence type="ECO:0000313" key="2">
    <source>
        <dbReference type="Proteomes" id="UP000605201"/>
    </source>
</evidence>
<evidence type="ECO:0000313" key="1">
    <source>
        <dbReference type="EMBL" id="MBC8430893.1"/>
    </source>
</evidence>
<name>A0A8J6NYI3_9BACT</name>
<proteinExistence type="predicted"/>
<protein>
    <submittedName>
        <fullName evidence="1">Uncharacterized protein</fullName>
    </submittedName>
</protein>
<comment type="caution">
    <text evidence="1">The sequence shown here is derived from an EMBL/GenBank/DDBJ whole genome shotgun (WGS) entry which is preliminary data.</text>
</comment>